<evidence type="ECO:0000313" key="2">
    <source>
        <dbReference type="EMBL" id="RPA74227.1"/>
    </source>
</evidence>
<dbReference type="Proteomes" id="UP000275078">
    <property type="component" value="Unassembled WGS sequence"/>
</dbReference>
<evidence type="ECO:0000256" key="1">
    <source>
        <dbReference type="SAM" id="MobiDB-lite"/>
    </source>
</evidence>
<evidence type="ECO:0000313" key="3">
    <source>
        <dbReference type="Proteomes" id="UP000275078"/>
    </source>
</evidence>
<dbReference type="AlphaFoldDB" id="A0A3N4HLV9"/>
<keyword evidence="3" id="KW-1185">Reference proteome</keyword>
<name>A0A3N4HLV9_ASCIM</name>
<protein>
    <submittedName>
        <fullName evidence="2">Uncharacterized protein</fullName>
    </submittedName>
</protein>
<gene>
    <name evidence="2" type="ORF">BJ508DRAFT_39486</name>
</gene>
<accession>A0A3N4HLV9</accession>
<dbReference type="EMBL" id="ML119796">
    <property type="protein sequence ID" value="RPA74227.1"/>
    <property type="molecule type" value="Genomic_DNA"/>
</dbReference>
<organism evidence="2 3">
    <name type="scientific">Ascobolus immersus RN42</name>
    <dbReference type="NCBI Taxonomy" id="1160509"/>
    <lineage>
        <taxon>Eukaryota</taxon>
        <taxon>Fungi</taxon>
        <taxon>Dikarya</taxon>
        <taxon>Ascomycota</taxon>
        <taxon>Pezizomycotina</taxon>
        <taxon>Pezizomycetes</taxon>
        <taxon>Pezizales</taxon>
        <taxon>Ascobolaceae</taxon>
        <taxon>Ascobolus</taxon>
    </lineage>
</organism>
<proteinExistence type="predicted"/>
<reference evidence="2 3" key="1">
    <citation type="journal article" date="2018" name="Nat. Ecol. Evol.">
        <title>Pezizomycetes genomes reveal the molecular basis of ectomycorrhizal truffle lifestyle.</title>
        <authorList>
            <person name="Murat C."/>
            <person name="Payen T."/>
            <person name="Noel B."/>
            <person name="Kuo A."/>
            <person name="Morin E."/>
            <person name="Chen J."/>
            <person name="Kohler A."/>
            <person name="Krizsan K."/>
            <person name="Balestrini R."/>
            <person name="Da Silva C."/>
            <person name="Montanini B."/>
            <person name="Hainaut M."/>
            <person name="Levati E."/>
            <person name="Barry K.W."/>
            <person name="Belfiori B."/>
            <person name="Cichocki N."/>
            <person name="Clum A."/>
            <person name="Dockter R.B."/>
            <person name="Fauchery L."/>
            <person name="Guy J."/>
            <person name="Iotti M."/>
            <person name="Le Tacon F."/>
            <person name="Lindquist E.A."/>
            <person name="Lipzen A."/>
            <person name="Malagnac F."/>
            <person name="Mello A."/>
            <person name="Molinier V."/>
            <person name="Miyauchi S."/>
            <person name="Poulain J."/>
            <person name="Riccioni C."/>
            <person name="Rubini A."/>
            <person name="Sitrit Y."/>
            <person name="Splivallo R."/>
            <person name="Traeger S."/>
            <person name="Wang M."/>
            <person name="Zifcakova L."/>
            <person name="Wipf D."/>
            <person name="Zambonelli A."/>
            <person name="Paolocci F."/>
            <person name="Nowrousian M."/>
            <person name="Ottonello S."/>
            <person name="Baldrian P."/>
            <person name="Spatafora J.W."/>
            <person name="Henrissat B."/>
            <person name="Nagy L.G."/>
            <person name="Aury J.M."/>
            <person name="Wincker P."/>
            <person name="Grigoriev I.V."/>
            <person name="Bonfante P."/>
            <person name="Martin F.M."/>
        </authorList>
    </citation>
    <scope>NUCLEOTIDE SEQUENCE [LARGE SCALE GENOMIC DNA]</scope>
    <source>
        <strain evidence="2 3">RN42</strain>
    </source>
</reference>
<feature type="region of interest" description="Disordered" evidence="1">
    <location>
        <begin position="1"/>
        <end position="42"/>
    </location>
</feature>
<sequence>MAYHRTVKSKSPEYDHSASVSSLDASPKRARMSASLDQSPTEVLRMRQRQTVEALRRTTSGTVDGDGAPTDKAKFEDGARSLFLQRKRVLEARARQLVRSRQHTLFRAIPGGYQPNLHLLLLAFPDKNWVSVVDYSTPFLTMIQTGLATRCTSVSRFSNSFRMAAWQYAVKEALSIHSPKYGNALPPLRKEQLKEWCQTGVSSRSATALRHCTPENIFALTRNHRLVKFEFTDCFQKLVTARQKVLGVDWDIAVLDAILSELKEQQRNRVLEALERDCHFLREFIEDPQDLVVVI</sequence>